<keyword evidence="2" id="KW-0547">Nucleotide-binding</keyword>
<feature type="compositionally biased region" description="Low complexity" evidence="9">
    <location>
        <begin position="148"/>
        <end position="161"/>
    </location>
</feature>
<evidence type="ECO:0000256" key="6">
    <source>
        <dbReference type="ARBA" id="ARBA00023125"/>
    </source>
</evidence>
<dbReference type="PROSITE" id="PS51192">
    <property type="entry name" value="HELICASE_ATP_BIND_1"/>
    <property type="match status" value="1"/>
</dbReference>
<accession>A0A9Q1LYF8</accession>
<keyword evidence="3" id="KW-0378">Hydrolase</keyword>
<evidence type="ECO:0000256" key="2">
    <source>
        <dbReference type="ARBA" id="ARBA00022741"/>
    </source>
</evidence>
<keyword evidence="13" id="KW-1185">Reference proteome</keyword>
<evidence type="ECO:0000256" key="8">
    <source>
        <dbReference type="ARBA" id="ARBA00034808"/>
    </source>
</evidence>
<feature type="region of interest" description="Disordered" evidence="9">
    <location>
        <begin position="1030"/>
        <end position="1095"/>
    </location>
</feature>
<dbReference type="InterPro" id="IPR014001">
    <property type="entry name" value="Helicase_ATP-bd"/>
</dbReference>
<dbReference type="GO" id="GO:0009378">
    <property type="term" value="F:four-way junction helicase activity"/>
    <property type="evidence" value="ECO:0007669"/>
    <property type="project" value="TreeGrafter"/>
</dbReference>
<dbReference type="Pfam" id="PF00270">
    <property type="entry name" value="DEAD"/>
    <property type="match status" value="1"/>
</dbReference>
<dbReference type="InterPro" id="IPR002464">
    <property type="entry name" value="DNA/RNA_helicase_DEAH_CS"/>
</dbReference>
<feature type="region of interest" description="Disordered" evidence="9">
    <location>
        <begin position="705"/>
        <end position="764"/>
    </location>
</feature>
<evidence type="ECO:0000256" key="4">
    <source>
        <dbReference type="ARBA" id="ARBA00022806"/>
    </source>
</evidence>
<proteinExistence type="inferred from homology"/>
<dbReference type="PANTHER" id="PTHR13710">
    <property type="entry name" value="DNA HELICASE RECQ FAMILY MEMBER"/>
    <property type="match status" value="1"/>
</dbReference>
<organism evidence="12 13">
    <name type="scientific">Anisodus acutangulus</name>
    <dbReference type="NCBI Taxonomy" id="402998"/>
    <lineage>
        <taxon>Eukaryota</taxon>
        <taxon>Viridiplantae</taxon>
        <taxon>Streptophyta</taxon>
        <taxon>Embryophyta</taxon>
        <taxon>Tracheophyta</taxon>
        <taxon>Spermatophyta</taxon>
        <taxon>Magnoliopsida</taxon>
        <taxon>eudicotyledons</taxon>
        <taxon>Gunneridae</taxon>
        <taxon>Pentapetalae</taxon>
        <taxon>asterids</taxon>
        <taxon>lamiids</taxon>
        <taxon>Solanales</taxon>
        <taxon>Solanaceae</taxon>
        <taxon>Solanoideae</taxon>
        <taxon>Hyoscyameae</taxon>
        <taxon>Anisodus</taxon>
    </lineage>
</organism>
<dbReference type="Gene3D" id="3.40.50.300">
    <property type="entry name" value="P-loop containing nucleotide triphosphate hydrolases"/>
    <property type="match status" value="2"/>
</dbReference>
<dbReference type="GO" id="GO:0016787">
    <property type="term" value="F:hydrolase activity"/>
    <property type="evidence" value="ECO:0007669"/>
    <property type="project" value="UniProtKB-KW"/>
</dbReference>
<feature type="compositionally biased region" description="Low complexity" evidence="9">
    <location>
        <begin position="416"/>
        <end position="432"/>
    </location>
</feature>
<name>A0A9Q1LYF8_9SOLA</name>
<feature type="region of interest" description="Disordered" evidence="9">
    <location>
        <begin position="76"/>
        <end position="376"/>
    </location>
</feature>
<dbReference type="GO" id="GO:0005737">
    <property type="term" value="C:cytoplasm"/>
    <property type="evidence" value="ECO:0007669"/>
    <property type="project" value="TreeGrafter"/>
</dbReference>
<feature type="compositionally biased region" description="Polar residues" evidence="9">
    <location>
        <begin position="330"/>
        <end position="340"/>
    </location>
</feature>
<feature type="compositionally biased region" description="Low complexity" evidence="9">
    <location>
        <begin position="754"/>
        <end position="764"/>
    </location>
</feature>
<feature type="domain" description="Helicase C-terminal" evidence="11">
    <location>
        <begin position="1343"/>
        <end position="1492"/>
    </location>
</feature>
<dbReference type="Pfam" id="PF00271">
    <property type="entry name" value="Helicase_C"/>
    <property type="match status" value="1"/>
</dbReference>
<evidence type="ECO:0000256" key="1">
    <source>
        <dbReference type="ARBA" id="ARBA00005446"/>
    </source>
</evidence>
<keyword evidence="4" id="KW-0347">Helicase</keyword>
<evidence type="ECO:0000259" key="10">
    <source>
        <dbReference type="PROSITE" id="PS51192"/>
    </source>
</evidence>
<dbReference type="PROSITE" id="PS51194">
    <property type="entry name" value="HELICASE_CTER"/>
    <property type="match status" value="1"/>
</dbReference>
<dbReference type="SUPFAM" id="SSF52540">
    <property type="entry name" value="P-loop containing nucleoside triphosphate hydrolases"/>
    <property type="match status" value="1"/>
</dbReference>
<dbReference type="FunFam" id="3.40.50.300:FF:001334">
    <property type="entry name" value="ATP-dependent DNA helicase Q-like 5"/>
    <property type="match status" value="1"/>
</dbReference>
<comment type="similarity">
    <text evidence="1">Belongs to the helicase family. RecQ subfamily.</text>
</comment>
<dbReference type="OrthoDB" id="1929779at2759"/>
<dbReference type="GO" id="GO:0003677">
    <property type="term" value="F:DNA binding"/>
    <property type="evidence" value="ECO:0007669"/>
    <property type="project" value="UniProtKB-KW"/>
</dbReference>
<dbReference type="Proteomes" id="UP001152561">
    <property type="component" value="Unassembled WGS sequence"/>
</dbReference>
<keyword evidence="5" id="KW-0067">ATP-binding</keyword>
<dbReference type="NCBIfam" id="TIGR00614">
    <property type="entry name" value="recQ_fam"/>
    <property type="match status" value="1"/>
</dbReference>
<reference evidence="13" key="1">
    <citation type="journal article" date="2023" name="Proc. Natl. Acad. Sci. U.S.A.">
        <title>Genomic and structural basis for evolution of tropane alkaloid biosynthesis.</title>
        <authorList>
            <person name="Wanga Y.-J."/>
            <person name="Taina T."/>
            <person name="Yua J.-Y."/>
            <person name="Lia J."/>
            <person name="Xua B."/>
            <person name="Chenc J."/>
            <person name="D'Auriad J.C."/>
            <person name="Huanga J.-P."/>
            <person name="Huanga S.-X."/>
        </authorList>
    </citation>
    <scope>NUCLEOTIDE SEQUENCE [LARGE SCALE GENOMIC DNA]</scope>
    <source>
        <strain evidence="13">cv. KIB-2019</strain>
    </source>
</reference>
<feature type="compositionally biased region" description="Pro residues" evidence="9">
    <location>
        <begin position="191"/>
        <end position="206"/>
    </location>
</feature>
<dbReference type="GO" id="GO:0043138">
    <property type="term" value="F:3'-5' DNA helicase activity"/>
    <property type="evidence" value="ECO:0007669"/>
    <property type="project" value="UniProtKB-EC"/>
</dbReference>
<feature type="compositionally biased region" description="Acidic residues" evidence="9">
    <location>
        <begin position="443"/>
        <end position="454"/>
    </location>
</feature>
<keyword evidence="6" id="KW-0238">DNA-binding</keyword>
<dbReference type="PANTHER" id="PTHR13710:SF108">
    <property type="entry name" value="ATP-DEPENDENT DNA HELICASE Q4"/>
    <property type="match status" value="1"/>
</dbReference>
<feature type="compositionally biased region" description="Low complexity" evidence="9">
    <location>
        <begin position="276"/>
        <end position="304"/>
    </location>
</feature>
<dbReference type="CDD" id="cd18794">
    <property type="entry name" value="SF2_C_RecQ"/>
    <property type="match status" value="1"/>
</dbReference>
<evidence type="ECO:0000259" key="11">
    <source>
        <dbReference type="PROSITE" id="PS51194"/>
    </source>
</evidence>
<dbReference type="InterPro" id="IPR027417">
    <property type="entry name" value="P-loop_NTPase"/>
</dbReference>
<dbReference type="InterPro" id="IPR004589">
    <property type="entry name" value="DNA_helicase_ATP-dep_RecQ"/>
</dbReference>
<dbReference type="EC" id="5.6.2.4" evidence="8"/>
<dbReference type="GO" id="GO:0005634">
    <property type="term" value="C:nucleus"/>
    <property type="evidence" value="ECO:0007669"/>
    <property type="project" value="TreeGrafter"/>
</dbReference>
<feature type="compositionally biased region" description="Basic residues" evidence="9">
    <location>
        <begin position="1044"/>
        <end position="1057"/>
    </location>
</feature>
<feature type="compositionally biased region" description="Basic and acidic residues" evidence="9">
    <location>
        <begin position="112"/>
        <end position="123"/>
    </location>
</feature>
<evidence type="ECO:0000256" key="7">
    <source>
        <dbReference type="ARBA" id="ARBA00034617"/>
    </source>
</evidence>
<sequence>MPPSPAMRCSPGRELREENHKRGRSLESGIHLREKDDDLALFNEVQTKEKDNFLLQPDDDFEDLFYYKLGISVPARGESSDLLNAEGDKNDYDWLLTPPDTPLFPSLDDESHETRPTNHEQRGRPRSQPISISRSSTMDKSYRSSRGSASPNRLSPSPRSSYTADQSRGRPSSAPNSSPPPNLRHSTPTRKPSPSPNKFSTPPPRSSTPTPRRMSRGSSGAAAPSRVRGTSPVKTSRGHSTSPKIKAWQSNIPGFSLEAPPNLRTSLGDRPASYVRGSSPASRSGSRSGRQSMSPTASRSVSSSHSHDRDHFSSHSRGSVASSGDDDIDSPQSIPVSCSDRSGPRSIGGFQNKKALGLSKKPTRVVSSSSAPKRSFDMAIRQMDHRKAPQNMFRPLLSSVPSSTFYAGKTSTTHHSVISRNSSITTSSNASSDQATVGLHDNEESEQNQEEDISNDQVKRTYADLQDEVFVLDKADATDEDLGKQIYDRASCSPLGETGEICSPYDKAVEMIEDLEVLKSNASVTHMNALEDAVLCSRCGQWYYDTESIDGDLKLCPDCGHSEVQLRATLPLCLTVGENSPETLTAFLENRPVDGFELVGDSHDSSEATGKNNLGDCHHRLSPDESEKAYMKRIVDEGVQALSSHQAMAQSPNAEKPEGAGISVLLNRSSSGKGNIVQNRTLSATNINYYDLSYVRDAMNNSLRSSTGYGSASASSSIDLGSTGQTETRFQWQSSGRKLDLENYRNQNDRKLQSSTSSLSGTSSHAVQNLSIATSSLESSETSASAHLQKNAEVAYVDREEHLLHGENTKVDNLCTDVESDDNCRISSKSVDHTESVPSIANFEEASSYMNYENLANNLDNSVNVEPCDLISDTHPIEEDVSNSSADRVENVASLNQSLLDAISELENENGHVGSPDSQSDVCSLHSESSIDELNEQSFHAASGDGDEIVATVEKADSMDHKDSILEESTVSLEGQGGNKARSLTLEEATDTILFCSSIVHDLAYRAANIAIEKENSALLKDSRPTVTIVGKANSDRKDPRGRISGRRSSKSSQKARQKMETEAKPPQNDTNIESDEKTDKSTTRIVGAPIKGDSLNPPKLESKCNCTIMEIIAEDIGANPNEVVLSNENGSGDFLSAGGLCLPKFGSFSKTRKAILNFEPIEADLIDTKLAQKNEKEVVVRKHPNLIGNNVSSSSLQVKKVKCTNEVEGGLLCSSQTHEEVLETFRLLEEGSIKVLFVSPERFLNSEFLSIFCDTQISLVVIDEAHCVSEWSHNFRPSYMRLKASLLRDKLKAQCILAMTATATTKALYHVMHALDIPSTNLIQVVKPRDNLQLSVSLSENRMKALMTLLKSSPFSEAKSIIIYCKFQSETDFICKYLCDSNISAKSYHSGIFAKDRSRTQELFCANKIRVVVATVAFGMGLNKKDIDAVIHYSLPESLEEYVQEIGRAGRDGRIAYCHLFFDDVSYFKIRSLMYSDGVDEYVVNKLLCQIFSGSVNSAGKICSLVKESASRKFDMKEEVMLTILTQLELGEVQYLHLLPQTSVACTLNFHQTSPALLAMKDAVIAAILKNSVIKDGQYIFDIPSVANNTGLQVVDLTNHLQTLKFKGEVTYELKDQAYCYVIMEVPKDICSLATWLTKWLSEVESCKVRKMDTMYDAAVFAAEACDKVHGCRSNQQHTPCLQRKIAEYFVSGTEVDVPKKIGGSSRFLTADIKVFLQCNSHAKFTPRAIARILHGIASPAFPSSVWSRTHFWGRYMQTDFKAITEAAKAELMNLVGKDAL</sequence>
<feature type="compositionally biased region" description="Low complexity" evidence="9">
    <location>
        <begin position="207"/>
        <end position="229"/>
    </location>
</feature>
<feature type="compositionally biased region" description="Low complexity" evidence="9">
    <location>
        <begin position="126"/>
        <end position="136"/>
    </location>
</feature>
<gene>
    <name evidence="12" type="ORF">K7X08_011278</name>
</gene>
<feature type="compositionally biased region" description="Basic and acidic residues" evidence="9">
    <location>
        <begin position="737"/>
        <end position="752"/>
    </location>
</feature>
<comment type="catalytic activity">
    <reaction evidence="7">
        <text>Couples ATP hydrolysis with the unwinding of duplex DNA by translocating in the 3'-5' direction.</text>
        <dbReference type="EC" id="5.6.2.4"/>
    </reaction>
</comment>
<feature type="domain" description="Helicase ATP-binding" evidence="10">
    <location>
        <begin position="1217"/>
        <end position="1322"/>
    </location>
</feature>
<evidence type="ECO:0000313" key="12">
    <source>
        <dbReference type="EMBL" id="KAJ8547692.1"/>
    </source>
</evidence>
<dbReference type="GO" id="GO:0000724">
    <property type="term" value="P:double-strand break repair via homologous recombination"/>
    <property type="evidence" value="ECO:0007669"/>
    <property type="project" value="TreeGrafter"/>
</dbReference>
<dbReference type="GO" id="GO:0005694">
    <property type="term" value="C:chromosome"/>
    <property type="evidence" value="ECO:0007669"/>
    <property type="project" value="TreeGrafter"/>
</dbReference>
<feature type="compositionally biased region" description="Polar residues" evidence="9">
    <location>
        <begin position="232"/>
        <end position="253"/>
    </location>
</feature>
<dbReference type="PROSITE" id="PS00690">
    <property type="entry name" value="DEAH_ATP_HELICASE"/>
    <property type="match status" value="1"/>
</dbReference>
<evidence type="ECO:0000313" key="13">
    <source>
        <dbReference type="Proteomes" id="UP001152561"/>
    </source>
</evidence>
<evidence type="ECO:0000256" key="3">
    <source>
        <dbReference type="ARBA" id="ARBA00022801"/>
    </source>
</evidence>
<dbReference type="SMART" id="SM00490">
    <property type="entry name" value="HELICc"/>
    <property type="match status" value="1"/>
</dbReference>
<dbReference type="InterPro" id="IPR011545">
    <property type="entry name" value="DEAD/DEAH_box_helicase_dom"/>
</dbReference>
<dbReference type="EMBL" id="JAJAGQ010000012">
    <property type="protein sequence ID" value="KAJ8547692.1"/>
    <property type="molecule type" value="Genomic_DNA"/>
</dbReference>
<comment type="caution">
    <text evidence="12">The sequence shown here is derived from an EMBL/GenBank/DDBJ whole genome shotgun (WGS) entry which is preliminary data.</text>
</comment>
<dbReference type="InterPro" id="IPR001650">
    <property type="entry name" value="Helicase_C-like"/>
</dbReference>
<feature type="compositionally biased region" description="Basic and acidic residues" evidence="9">
    <location>
        <begin position="11"/>
        <end position="20"/>
    </location>
</feature>
<feature type="region of interest" description="Disordered" evidence="9">
    <location>
        <begin position="416"/>
        <end position="457"/>
    </location>
</feature>
<dbReference type="GO" id="GO:0005524">
    <property type="term" value="F:ATP binding"/>
    <property type="evidence" value="ECO:0007669"/>
    <property type="project" value="UniProtKB-KW"/>
</dbReference>
<feature type="compositionally biased region" description="Polar residues" evidence="9">
    <location>
        <begin position="725"/>
        <end position="736"/>
    </location>
</feature>
<protein>
    <recommendedName>
        <fullName evidence="8">DNA 3'-5' helicase</fullName>
        <ecNumber evidence="8">5.6.2.4</ecNumber>
    </recommendedName>
</protein>
<feature type="region of interest" description="Disordered" evidence="9">
    <location>
        <begin position="1"/>
        <end position="30"/>
    </location>
</feature>
<evidence type="ECO:0000256" key="5">
    <source>
        <dbReference type="ARBA" id="ARBA00022840"/>
    </source>
</evidence>
<evidence type="ECO:0000256" key="9">
    <source>
        <dbReference type="SAM" id="MobiDB-lite"/>
    </source>
</evidence>
<feature type="compositionally biased region" description="Low complexity" evidence="9">
    <location>
        <begin position="705"/>
        <end position="724"/>
    </location>
</feature>